<evidence type="ECO:0000313" key="1">
    <source>
        <dbReference type="EMBL" id="GGC75051.1"/>
    </source>
</evidence>
<sequence length="143" mass="16531">MRGLTPQQLDEHAKACAEYGVQTNFDQYMLGRSRGLLNYCQPQNAFNVGRAGQGENVAACPPNMQNDFVFEFRRGQEINQMESELESIRSRVVLNNSRISRNDGRIYDIRNELRRTDLSNDARAALLNEFRTHFINRSEMRLS</sequence>
<evidence type="ECO:0000313" key="2">
    <source>
        <dbReference type="Proteomes" id="UP000637423"/>
    </source>
</evidence>
<dbReference type="AlphaFoldDB" id="A0A916UJW9"/>
<dbReference type="Pfam" id="PF10973">
    <property type="entry name" value="DUF2799"/>
    <property type="match status" value="1"/>
</dbReference>
<gene>
    <name evidence="1" type="ORF">GCM10011396_22900</name>
</gene>
<dbReference type="InterPro" id="IPR021242">
    <property type="entry name" value="DUF2799"/>
</dbReference>
<protein>
    <submittedName>
        <fullName evidence="1">Uncharacterized protein</fullName>
    </submittedName>
</protein>
<dbReference type="EMBL" id="BMED01000002">
    <property type="protein sequence ID" value="GGC75051.1"/>
    <property type="molecule type" value="Genomic_DNA"/>
</dbReference>
<accession>A0A916UJW9</accession>
<comment type="caution">
    <text evidence="1">The sequence shown here is derived from an EMBL/GenBank/DDBJ whole genome shotgun (WGS) entry which is preliminary data.</text>
</comment>
<reference evidence="1" key="2">
    <citation type="submission" date="2020-09" db="EMBL/GenBank/DDBJ databases">
        <authorList>
            <person name="Sun Q."/>
            <person name="Zhou Y."/>
        </authorList>
    </citation>
    <scope>NUCLEOTIDE SEQUENCE</scope>
    <source>
        <strain evidence="1">CGMCC 1.10998</strain>
    </source>
</reference>
<organism evidence="1 2">
    <name type="scientific">Undibacterium terreum</name>
    <dbReference type="NCBI Taxonomy" id="1224302"/>
    <lineage>
        <taxon>Bacteria</taxon>
        <taxon>Pseudomonadati</taxon>
        <taxon>Pseudomonadota</taxon>
        <taxon>Betaproteobacteria</taxon>
        <taxon>Burkholderiales</taxon>
        <taxon>Oxalobacteraceae</taxon>
        <taxon>Undibacterium</taxon>
    </lineage>
</organism>
<reference evidence="1" key="1">
    <citation type="journal article" date="2014" name="Int. J. Syst. Evol. Microbiol.">
        <title>Complete genome sequence of Corynebacterium casei LMG S-19264T (=DSM 44701T), isolated from a smear-ripened cheese.</title>
        <authorList>
            <consortium name="US DOE Joint Genome Institute (JGI-PGF)"/>
            <person name="Walter F."/>
            <person name="Albersmeier A."/>
            <person name="Kalinowski J."/>
            <person name="Ruckert C."/>
        </authorList>
    </citation>
    <scope>NUCLEOTIDE SEQUENCE</scope>
    <source>
        <strain evidence="1">CGMCC 1.10998</strain>
    </source>
</reference>
<name>A0A916UJW9_9BURK</name>
<dbReference type="Proteomes" id="UP000637423">
    <property type="component" value="Unassembled WGS sequence"/>
</dbReference>
<proteinExistence type="predicted"/>
<keyword evidence="2" id="KW-1185">Reference proteome</keyword>